<gene>
    <name evidence="3" type="ORF">OGATHE_001724</name>
</gene>
<accession>A0A9P8PPX1</accession>
<sequence length="360" mass="40961">MAPKFNSFKWDTIPENLYTRLGNSGLQISRIVLGCMSYGRKSWFDFVLEDEDEVFTIMKKAYDSGIRTFDTSCNYSNGFSEILIGKFLKKYNIDRRTVVILTKCYFPANESDPDTNILLPGTVEGSEYINRHGLSRTNILDSVDKSIERLGTHIDLLQIHRFDADTPIEETMEALHDVVKSGKVRYIGASAMRAYQFVEMQHVAEIHGWTKFISMQSYYSLFYREEEDELIAYCKKTGVGLIPFSPLAGGVLARPFDKMFNTTPRSSTPFSAGFFGLTQITDQDKLLLSRVEELANKHKVNMATVTIAWCLAKDHNPILGLNKVERIDDALAAIKLKLTDEEVAYLDEPNVSRKLPNLYH</sequence>
<evidence type="ECO:0000313" key="4">
    <source>
        <dbReference type="Proteomes" id="UP000788993"/>
    </source>
</evidence>
<dbReference type="InterPro" id="IPR036812">
    <property type="entry name" value="NAD(P)_OxRdtase_dom_sf"/>
</dbReference>
<protein>
    <recommendedName>
        <fullName evidence="2">NADP-dependent oxidoreductase domain-containing protein</fullName>
    </recommendedName>
</protein>
<dbReference type="Gene3D" id="3.20.20.100">
    <property type="entry name" value="NADP-dependent oxidoreductase domain"/>
    <property type="match status" value="1"/>
</dbReference>
<name>A0A9P8PPX1_9ASCO</name>
<comment type="caution">
    <text evidence="3">The sequence shown here is derived from an EMBL/GenBank/DDBJ whole genome shotgun (WGS) entry which is preliminary data.</text>
</comment>
<dbReference type="GO" id="GO:0016491">
    <property type="term" value="F:oxidoreductase activity"/>
    <property type="evidence" value="ECO:0007669"/>
    <property type="project" value="UniProtKB-KW"/>
</dbReference>
<dbReference type="Proteomes" id="UP000788993">
    <property type="component" value="Unassembled WGS sequence"/>
</dbReference>
<keyword evidence="4" id="KW-1185">Reference proteome</keyword>
<dbReference type="CDD" id="cd19079">
    <property type="entry name" value="AKR_EcYajO-like"/>
    <property type="match status" value="1"/>
</dbReference>
<dbReference type="AlphaFoldDB" id="A0A9P8PPX1"/>
<dbReference type="EMBL" id="JAEUBD010000382">
    <property type="protein sequence ID" value="KAH3675384.1"/>
    <property type="molecule type" value="Genomic_DNA"/>
</dbReference>
<dbReference type="PANTHER" id="PTHR43364">
    <property type="entry name" value="NADH-SPECIFIC METHYLGLYOXAL REDUCTASE-RELATED"/>
    <property type="match status" value="1"/>
</dbReference>
<evidence type="ECO:0000313" key="3">
    <source>
        <dbReference type="EMBL" id="KAH3675384.1"/>
    </source>
</evidence>
<dbReference type="SUPFAM" id="SSF51430">
    <property type="entry name" value="NAD(P)-linked oxidoreductase"/>
    <property type="match status" value="1"/>
</dbReference>
<reference evidence="3" key="2">
    <citation type="submission" date="2021-01" db="EMBL/GenBank/DDBJ databases">
        <authorList>
            <person name="Schikora-Tamarit M.A."/>
        </authorList>
    </citation>
    <scope>NUCLEOTIDE SEQUENCE</scope>
    <source>
        <strain evidence="3">NCAIM Y.01608</strain>
    </source>
</reference>
<dbReference type="PANTHER" id="PTHR43364:SF15">
    <property type="entry name" value="ARYL-ALCOHOL DEHYDROGENASE AAD16-RELATED"/>
    <property type="match status" value="1"/>
</dbReference>
<dbReference type="InterPro" id="IPR023210">
    <property type="entry name" value="NADP_OxRdtase_dom"/>
</dbReference>
<organism evidence="3 4">
    <name type="scientific">Ogataea polymorpha</name>
    <dbReference type="NCBI Taxonomy" id="460523"/>
    <lineage>
        <taxon>Eukaryota</taxon>
        <taxon>Fungi</taxon>
        <taxon>Dikarya</taxon>
        <taxon>Ascomycota</taxon>
        <taxon>Saccharomycotina</taxon>
        <taxon>Pichiomycetes</taxon>
        <taxon>Pichiales</taxon>
        <taxon>Pichiaceae</taxon>
        <taxon>Ogataea</taxon>
    </lineage>
</organism>
<dbReference type="Pfam" id="PF00248">
    <property type="entry name" value="Aldo_ket_red"/>
    <property type="match status" value="1"/>
</dbReference>
<proteinExistence type="predicted"/>
<evidence type="ECO:0000259" key="2">
    <source>
        <dbReference type="Pfam" id="PF00248"/>
    </source>
</evidence>
<keyword evidence="1" id="KW-0560">Oxidoreductase</keyword>
<dbReference type="InterPro" id="IPR050523">
    <property type="entry name" value="AKR_Detox_Biosynth"/>
</dbReference>
<dbReference type="FunFam" id="3.20.20.100:FF:000004">
    <property type="entry name" value="Oxidoreductase, aldo/keto reductase"/>
    <property type="match status" value="1"/>
</dbReference>
<reference evidence="3" key="1">
    <citation type="journal article" date="2021" name="Open Biol.">
        <title>Shared evolutionary footprints suggest mitochondrial oxidative damage underlies multiple complex I losses in fungi.</title>
        <authorList>
            <person name="Schikora-Tamarit M.A."/>
            <person name="Marcet-Houben M."/>
            <person name="Nosek J."/>
            <person name="Gabaldon T."/>
        </authorList>
    </citation>
    <scope>NUCLEOTIDE SEQUENCE</scope>
    <source>
        <strain evidence="3">NCAIM Y.01608</strain>
    </source>
</reference>
<evidence type="ECO:0000256" key="1">
    <source>
        <dbReference type="ARBA" id="ARBA00023002"/>
    </source>
</evidence>
<dbReference type="GO" id="GO:0005829">
    <property type="term" value="C:cytosol"/>
    <property type="evidence" value="ECO:0007669"/>
    <property type="project" value="UniProtKB-ARBA"/>
</dbReference>
<feature type="domain" description="NADP-dependent oxidoreductase" evidence="2">
    <location>
        <begin position="30"/>
        <end position="348"/>
    </location>
</feature>